<dbReference type="Pfam" id="PF00440">
    <property type="entry name" value="TetR_N"/>
    <property type="match status" value="1"/>
</dbReference>
<dbReference type="RefSeq" id="WP_091412387.1">
    <property type="nucleotide sequence ID" value="NZ_LT629749.1"/>
</dbReference>
<feature type="DNA-binding region" description="H-T-H motif" evidence="4">
    <location>
        <begin position="30"/>
        <end position="49"/>
    </location>
</feature>
<dbReference type="Gene3D" id="1.10.10.60">
    <property type="entry name" value="Homeodomain-like"/>
    <property type="match status" value="1"/>
</dbReference>
<dbReference type="STRING" id="546871.SAMN04488543_1902"/>
<evidence type="ECO:0000313" key="6">
    <source>
        <dbReference type="EMBL" id="SDS52924.1"/>
    </source>
</evidence>
<dbReference type="InterPro" id="IPR036271">
    <property type="entry name" value="Tet_transcr_reg_TetR-rel_C_sf"/>
</dbReference>
<dbReference type="GO" id="GO:0003677">
    <property type="term" value="F:DNA binding"/>
    <property type="evidence" value="ECO:0007669"/>
    <property type="project" value="UniProtKB-UniRule"/>
</dbReference>
<dbReference type="Pfam" id="PF21993">
    <property type="entry name" value="TetR_C_13_2"/>
    <property type="match status" value="1"/>
</dbReference>
<evidence type="ECO:0000259" key="5">
    <source>
        <dbReference type="PROSITE" id="PS50977"/>
    </source>
</evidence>
<dbReference type="SUPFAM" id="SSF46689">
    <property type="entry name" value="Homeodomain-like"/>
    <property type="match status" value="1"/>
</dbReference>
<dbReference type="AlphaFoldDB" id="A0A1H1SYD8"/>
<evidence type="ECO:0000256" key="2">
    <source>
        <dbReference type="ARBA" id="ARBA00023125"/>
    </source>
</evidence>
<dbReference type="InterPro" id="IPR001647">
    <property type="entry name" value="HTH_TetR"/>
</dbReference>
<dbReference type="PANTHER" id="PTHR47506">
    <property type="entry name" value="TRANSCRIPTIONAL REGULATORY PROTEIN"/>
    <property type="match status" value="1"/>
</dbReference>
<dbReference type="PRINTS" id="PR00455">
    <property type="entry name" value="HTHTETR"/>
</dbReference>
<sequence>MITRKGQATRERIVDAAATLIGQFGVAGTSADDIRKTAGVSGSQLMHYFGSKQALVRAVIVRQSESEASVGHPMLGPLDSFRALRGWADAAVENLAHGSGHGACTLAMLAGSTSPGDEQTRDELCSAFVRLQSRLLEGLRAMRDRGDLRPEADLDELSMALLTALQGGTLLGQAMQSSTPMRASLNAALHHVESFAA</sequence>
<dbReference type="Proteomes" id="UP000199092">
    <property type="component" value="Chromosome I"/>
</dbReference>
<name>A0A1H1SYD8_9ACTN</name>
<dbReference type="PANTHER" id="PTHR47506:SF1">
    <property type="entry name" value="HTH-TYPE TRANSCRIPTIONAL REGULATOR YJDC"/>
    <property type="match status" value="1"/>
</dbReference>
<keyword evidence="2 4" id="KW-0238">DNA-binding</keyword>
<organism evidence="6 7">
    <name type="scientific">Friedmanniella luteola</name>
    <dbReference type="NCBI Taxonomy" id="546871"/>
    <lineage>
        <taxon>Bacteria</taxon>
        <taxon>Bacillati</taxon>
        <taxon>Actinomycetota</taxon>
        <taxon>Actinomycetes</taxon>
        <taxon>Propionibacteriales</taxon>
        <taxon>Nocardioidaceae</taxon>
        <taxon>Friedmanniella</taxon>
    </lineage>
</organism>
<dbReference type="PROSITE" id="PS50977">
    <property type="entry name" value="HTH_TETR_2"/>
    <property type="match status" value="1"/>
</dbReference>
<dbReference type="EMBL" id="LT629749">
    <property type="protein sequence ID" value="SDS52924.1"/>
    <property type="molecule type" value="Genomic_DNA"/>
</dbReference>
<dbReference type="InterPro" id="IPR009057">
    <property type="entry name" value="Homeodomain-like_sf"/>
</dbReference>
<dbReference type="OrthoDB" id="3827407at2"/>
<feature type="domain" description="HTH tetR-type" evidence="5">
    <location>
        <begin position="7"/>
        <end position="67"/>
    </location>
</feature>
<protein>
    <submittedName>
        <fullName evidence="6">DNA-binding transcriptional regulator, AcrR family</fullName>
    </submittedName>
</protein>
<dbReference type="Gene3D" id="1.10.357.10">
    <property type="entry name" value="Tetracycline Repressor, domain 2"/>
    <property type="match status" value="1"/>
</dbReference>
<evidence type="ECO:0000313" key="7">
    <source>
        <dbReference type="Proteomes" id="UP000199092"/>
    </source>
</evidence>
<keyword evidence="1" id="KW-0805">Transcription regulation</keyword>
<keyword evidence="7" id="KW-1185">Reference proteome</keyword>
<evidence type="ECO:0000256" key="1">
    <source>
        <dbReference type="ARBA" id="ARBA00023015"/>
    </source>
</evidence>
<proteinExistence type="predicted"/>
<reference evidence="6 7" key="1">
    <citation type="submission" date="2016-10" db="EMBL/GenBank/DDBJ databases">
        <authorList>
            <person name="de Groot N.N."/>
        </authorList>
    </citation>
    <scope>NUCLEOTIDE SEQUENCE [LARGE SCALE GENOMIC DNA]</scope>
    <source>
        <strain evidence="6 7">DSM 21741</strain>
    </source>
</reference>
<keyword evidence="3" id="KW-0804">Transcription</keyword>
<gene>
    <name evidence="6" type="ORF">SAMN04488543_1902</name>
</gene>
<evidence type="ECO:0000256" key="4">
    <source>
        <dbReference type="PROSITE-ProRule" id="PRU00335"/>
    </source>
</evidence>
<dbReference type="InterPro" id="IPR054156">
    <property type="entry name" value="YxaF_TetR_C"/>
</dbReference>
<accession>A0A1H1SYD8</accession>
<evidence type="ECO:0000256" key="3">
    <source>
        <dbReference type="ARBA" id="ARBA00023163"/>
    </source>
</evidence>
<dbReference type="SUPFAM" id="SSF48498">
    <property type="entry name" value="Tetracyclin repressor-like, C-terminal domain"/>
    <property type="match status" value="1"/>
</dbReference>